<feature type="compositionally biased region" description="Basic residues" evidence="1">
    <location>
        <begin position="72"/>
        <end position="83"/>
    </location>
</feature>
<accession>A0A2M4CAY2</accession>
<protein>
    <submittedName>
        <fullName evidence="2">Putative secreted protein</fullName>
    </submittedName>
</protein>
<evidence type="ECO:0000313" key="2">
    <source>
        <dbReference type="EMBL" id="MBW62108.1"/>
    </source>
</evidence>
<dbReference type="AlphaFoldDB" id="A0A2M4CAY2"/>
<dbReference type="EMBL" id="GGFJ01012967">
    <property type="protein sequence ID" value="MBW62108.1"/>
    <property type="molecule type" value="Transcribed_RNA"/>
</dbReference>
<reference evidence="2" key="1">
    <citation type="submission" date="2018-01" db="EMBL/GenBank/DDBJ databases">
        <title>An insight into the sialome of Amazonian anophelines.</title>
        <authorList>
            <person name="Ribeiro J.M."/>
            <person name="Scarpassa V."/>
            <person name="Calvo E."/>
        </authorList>
    </citation>
    <scope>NUCLEOTIDE SEQUENCE</scope>
    <source>
        <tissue evidence="2">Salivary glands</tissue>
    </source>
</reference>
<evidence type="ECO:0000256" key="1">
    <source>
        <dbReference type="SAM" id="MobiDB-lite"/>
    </source>
</evidence>
<name>A0A2M4CAY2_9DIPT</name>
<organism evidence="2">
    <name type="scientific">Anopheles marajoara</name>
    <dbReference type="NCBI Taxonomy" id="58244"/>
    <lineage>
        <taxon>Eukaryota</taxon>
        <taxon>Metazoa</taxon>
        <taxon>Ecdysozoa</taxon>
        <taxon>Arthropoda</taxon>
        <taxon>Hexapoda</taxon>
        <taxon>Insecta</taxon>
        <taxon>Pterygota</taxon>
        <taxon>Neoptera</taxon>
        <taxon>Endopterygota</taxon>
        <taxon>Diptera</taxon>
        <taxon>Nematocera</taxon>
        <taxon>Culicoidea</taxon>
        <taxon>Culicidae</taxon>
        <taxon>Anophelinae</taxon>
        <taxon>Anopheles</taxon>
    </lineage>
</organism>
<sequence>MKPRRDHYCCCWWCWCLARAAIIILDGVRVGAAIACLCHRNAQAAAAPQPSNQAVMMTNPINDDAAASPHQHSQRGRAVRRSRAPGCSNN</sequence>
<feature type="region of interest" description="Disordered" evidence="1">
    <location>
        <begin position="47"/>
        <end position="90"/>
    </location>
</feature>
<proteinExistence type="predicted"/>